<dbReference type="CDD" id="cd06464">
    <property type="entry name" value="ACD_sHsps-like"/>
    <property type="match status" value="1"/>
</dbReference>
<gene>
    <name evidence="5" type="primary">hspA_1</name>
    <name evidence="5" type="ORF">GmarT_32840</name>
</gene>
<proteinExistence type="inferred from homology"/>
<dbReference type="PANTHER" id="PTHR11527">
    <property type="entry name" value="HEAT-SHOCK PROTEIN 20 FAMILY MEMBER"/>
    <property type="match status" value="1"/>
</dbReference>
<feature type="compositionally biased region" description="Basic and acidic residues" evidence="3">
    <location>
        <begin position="7"/>
        <end position="22"/>
    </location>
</feature>
<name>A0ABX5YNY6_9PLAN</name>
<feature type="region of interest" description="Disordered" evidence="3">
    <location>
        <begin position="1"/>
        <end position="25"/>
    </location>
</feature>
<keyword evidence="6" id="KW-1185">Reference proteome</keyword>
<sequence length="177" mass="20163">MATTVSSEKKKPEQSTKNEVKTRPLSRFSQDLSSFMGRAPFLSFRNEMDNLLNRFSDDFGNGWLTQGYTANLDLSETNNHIEIRMDVPGIQPEEIDVEVSGNLLRITGERKEEHEEKGKMFHRMERRTGSFSRSVTLPCDVEEDQVEANCENGVLTITLPKCESMKPHKINVKPVAK</sequence>
<dbReference type="EMBL" id="CP042910">
    <property type="protein sequence ID" value="QEG17404.1"/>
    <property type="molecule type" value="Genomic_DNA"/>
</dbReference>
<dbReference type="SUPFAM" id="SSF49764">
    <property type="entry name" value="HSP20-like chaperones"/>
    <property type="match status" value="1"/>
</dbReference>
<evidence type="ECO:0000313" key="5">
    <source>
        <dbReference type="EMBL" id="QEG17404.1"/>
    </source>
</evidence>
<dbReference type="GeneID" id="98647797"/>
<reference evidence="5 6" key="1">
    <citation type="submission" date="2019-08" db="EMBL/GenBank/DDBJ databases">
        <title>Deep-cultivation of Planctomycetes and their phenomic and genomic characterization uncovers novel biology.</title>
        <authorList>
            <person name="Wiegand S."/>
            <person name="Jogler M."/>
            <person name="Boedeker C."/>
            <person name="Pinto D."/>
            <person name="Vollmers J."/>
            <person name="Rivas-Marin E."/>
            <person name="Kohn T."/>
            <person name="Peeters S.H."/>
            <person name="Heuer A."/>
            <person name="Rast P."/>
            <person name="Oberbeckmann S."/>
            <person name="Bunk B."/>
            <person name="Jeske O."/>
            <person name="Meyerdierks A."/>
            <person name="Storesund J.E."/>
            <person name="Kallscheuer N."/>
            <person name="Luecker S."/>
            <person name="Lage O.M."/>
            <person name="Pohl T."/>
            <person name="Merkel B.J."/>
            <person name="Hornburger P."/>
            <person name="Mueller R.-W."/>
            <person name="Bruemmer F."/>
            <person name="Labrenz M."/>
            <person name="Spormann A.M."/>
            <person name="Op den Camp H."/>
            <person name="Overmann J."/>
            <person name="Amann R."/>
            <person name="Jetten M.S.M."/>
            <person name="Mascher T."/>
            <person name="Medema M.H."/>
            <person name="Devos D.P."/>
            <person name="Kaster A.-K."/>
            <person name="Ovreas L."/>
            <person name="Rohde M."/>
            <person name="Galperin M.Y."/>
            <person name="Jogler C."/>
        </authorList>
    </citation>
    <scope>NUCLEOTIDE SEQUENCE [LARGE SCALE GENOMIC DNA]</scope>
    <source>
        <strain evidence="5 6">DSM 8797</strain>
    </source>
</reference>
<dbReference type="PROSITE" id="PS01031">
    <property type="entry name" value="SHSP"/>
    <property type="match status" value="1"/>
</dbReference>
<evidence type="ECO:0000259" key="4">
    <source>
        <dbReference type="PROSITE" id="PS01031"/>
    </source>
</evidence>
<dbReference type="InterPro" id="IPR008978">
    <property type="entry name" value="HSP20-like_chaperone"/>
</dbReference>
<feature type="domain" description="SHSP" evidence="4">
    <location>
        <begin position="63"/>
        <end position="177"/>
    </location>
</feature>
<evidence type="ECO:0000256" key="2">
    <source>
        <dbReference type="RuleBase" id="RU003616"/>
    </source>
</evidence>
<dbReference type="Pfam" id="PF00011">
    <property type="entry name" value="HSP20"/>
    <property type="match status" value="1"/>
</dbReference>
<evidence type="ECO:0000313" key="6">
    <source>
        <dbReference type="Proteomes" id="UP000322887"/>
    </source>
</evidence>
<organism evidence="5 6">
    <name type="scientific">Gimesia maris</name>
    <dbReference type="NCBI Taxonomy" id="122"/>
    <lineage>
        <taxon>Bacteria</taxon>
        <taxon>Pseudomonadati</taxon>
        <taxon>Planctomycetota</taxon>
        <taxon>Planctomycetia</taxon>
        <taxon>Planctomycetales</taxon>
        <taxon>Planctomycetaceae</taxon>
        <taxon>Gimesia</taxon>
    </lineage>
</organism>
<dbReference type="Proteomes" id="UP000322887">
    <property type="component" value="Chromosome"/>
</dbReference>
<dbReference type="InterPro" id="IPR031107">
    <property type="entry name" value="Small_HSP"/>
</dbReference>
<evidence type="ECO:0000256" key="3">
    <source>
        <dbReference type="SAM" id="MobiDB-lite"/>
    </source>
</evidence>
<comment type="similarity">
    <text evidence="1 2">Belongs to the small heat shock protein (HSP20) family.</text>
</comment>
<protein>
    <submittedName>
        <fullName evidence="5">Spore protein SP21</fullName>
    </submittedName>
</protein>
<accession>A0ABX5YNY6</accession>
<dbReference type="RefSeq" id="WP_002643511.1">
    <property type="nucleotide sequence ID" value="NZ_CP042910.1"/>
</dbReference>
<dbReference type="InterPro" id="IPR002068">
    <property type="entry name" value="A-crystallin/Hsp20_dom"/>
</dbReference>
<evidence type="ECO:0000256" key="1">
    <source>
        <dbReference type="PROSITE-ProRule" id="PRU00285"/>
    </source>
</evidence>
<dbReference type="Gene3D" id="2.60.40.790">
    <property type="match status" value="1"/>
</dbReference>